<dbReference type="EMBL" id="LRDH01000104">
    <property type="protein sequence ID" value="PPV14939.1"/>
    <property type="molecule type" value="Genomic_DNA"/>
</dbReference>
<keyword evidence="4 8" id="KW-1133">Transmembrane helix</keyword>
<feature type="transmembrane region" description="Helical" evidence="8">
    <location>
        <begin position="107"/>
        <end position="127"/>
    </location>
</feature>
<evidence type="ECO:0000256" key="5">
    <source>
        <dbReference type="ARBA" id="ARBA00023065"/>
    </source>
</evidence>
<feature type="transmembrane region" description="Helical" evidence="8">
    <location>
        <begin position="134"/>
        <end position="152"/>
    </location>
</feature>
<keyword evidence="1 8" id="KW-0813">Transport</keyword>
<evidence type="ECO:0000256" key="8">
    <source>
        <dbReference type="HAMAP-Rule" id="MF_01521"/>
    </source>
</evidence>
<comment type="subcellular location">
    <subcellularLocation>
        <location evidence="8">Cell membrane</location>
        <topology evidence="8">Multi-pass membrane protein</topology>
    </subcellularLocation>
</comment>
<gene>
    <name evidence="8" type="primary">mntP</name>
    <name evidence="9" type="ORF">AWN73_13175</name>
</gene>
<evidence type="ECO:0000256" key="7">
    <source>
        <dbReference type="ARBA" id="ARBA00023211"/>
    </source>
</evidence>
<dbReference type="RefSeq" id="WP_043666183.1">
    <property type="nucleotide sequence ID" value="NZ_JSEG01000021.1"/>
</dbReference>
<feature type="transmembrane region" description="Helical" evidence="8">
    <location>
        <begin position="37"/>
        <end position="57"/>
    </location>
</feature>
<keyword evidence="5 8" id="KW-0406">Ion transport</keyword>
<comment type="similarity">
    <text evidence="8">Belongs to the MntP (TC 9.B.29) family.</text>
</comment>
<keyword evidence="3 8" id="KW-0812">Transmembrane</keyword>
<organism evidence="9 10">
    <name type="scientific">Clostridium butyricum</name>
    <dbReference type="NCBI Taxonomy" id="1492"/>
    <lineage>
        <taxon>Bacteria</taxon>
        <taxon>Bacillati</taxon>
        <taxon>Bacillota</taxon>
        <taxon>Clostridia</taxon>
        <taxon>Eubacteriales</taxon>
        <taxon>Clostridiaceae</taxon>
        <taxon>Clostridium</taxon>
    </lineage>
</organism>
<evidence type="ECO:0000256" key="1">
    <source>
        <dbReference type="ARBA" id="ARBA00022448"/>
    </source>
</evidence>
<keyword evidence="7 8" id="KW-0464">Manganese</keyword>
<keyword evidence="6 8" id="KW-0472">Membrane</keyword>
<feature type="transmembrane region" description="Helical" evidence="8">
    <location>
        <begin position="69"/>
        <end position="87"/>
    </location>
</feature>
<dbReference type="GO" id="GO:0005384">
    <property type="term" value="F:manganese ion transmembrane transporter activity"/>
    <property type="evidence" value="ECO:0007669"/>
    <property type="project" value="UniProtKB-UniRule"/>
</dbReference>
<dbReference type="PANTHER" id="PTHR35529">
    <property type="entry name" value="MANGANESE EFFLUX PUMP MNTP-RELATED"/>
    <property type="match status" value="1"/>
</dbReference>
<evidence type="ECO:0000256" key="4">
    <source>
        <dbReference type="ARBA" id="ARBA00022989"/>
    </source>
</evidence>
<protein>
    <recommendedName>
        <fullName evidence="8">Putative manganese efflux pump MntP</fullName>
    </recommendedName>
</protein>
<comment type="caution">
    <text evidence="9">The sequence shown here is derived from an EMBL/GenBank/DDBJ whole genome shotgun (WGS) entry which is preliminary data.</text>
</comment>
<dbReference type="InterPro" id="IPR022929">
    <property type="entry name" value="Put_MntP"/>
</dbReference>
<comment type="function">
    <text evidence="8">Probably functions as a manganese efflux pump.</text>
</comment>
<dbReference type="HAMAP" id="MF_01521">
    <property type="entry name" value="MntP_pump"/>
    <property type="match status" value="1"/>
</dbReference>
<accession>A0A2S7FB08</accession>
<evidence type="ECO:0000313" key="10">
    <source>
        <dbReference type="Proteomes" id="UP000238081"/>
    </source>
</evidence>
<evidence type="ECO:0000256" key="2">
    <source>
        <dbReference type="ARBA" id="ARBA00022475"/>
    </source>
</evidence>
<evidence type="ECO:0000256" key="6">
    <source>
        <dbReference type="ARBA" id="ARBA00023136"/>
    </source>
</evidence>
<dbReference type="GO" id="GO:0005886">
    <property type="term" value="C:plasma membrane"/>
    <property type="evidence" value="ECO:0007669"/>
    <property type="project" value="UniProtKB-SubCell"/>
</dbReference>
<feature type="transmembrane region" description="Helical" evidence="8">
    <location>
        <begin position="164"/>
        <end position="181"/>
    </location>
</feature>
<keyword evidence="2 8" id="KW-1003">Cell membrane</keyword>
<dbReference type="Pfam" id="PF02659">
    <property type="entry name" value="Mntp"/>
    <property type="match status" value="1"/>
</dbReference>
<evidence type="ECO:0000256" key="3">
    <source>
        <dbReference type="ARBA" id="ARBA00022692"/>
    </source>
</evidence>
<dbReference type="Proteomes" id="UP000238081">
    <property type="component" value="Unassembled WGS sequence"/>
</dbReference>
<name>A0A2S7FB08_CLOBU</name>
<sequence>MSIISILLTAIGLSMDAFAVALTIGMNINNVDRNKIAIKSGIYFGIFQGIMPFLGWILGIKFTKYIQSIDHWIAFALLTLIGVKMIIDGVKPNEENKIKEYSNKTFFILAIATSIDALAIGVTFAFLNINILSAIFIIGITTFVLSVSAVYLGKAIGNIIKNKAGIFGGLILLIIGLKILLEHLGVIKI</sequence>
<dbReference type="PANTHER" id="PTHR35529:SF1">
    <property type="entry name" value="MANGANESE EFFLUX PUMP MNTP-RELATED"/>
    <property type="match status" value="1"/>
</dbReference>
<reference evidence="9 10" key="1">
    <citation type="submission" date="2016-01" db="EMBL/GenBank/DDBJ databases">
        <title>Characterization of the Clostridium difficile lineages that are prevalent in Hong Kong and China.</title>
        <authorList>
            <person name="Kwok J.S.-L."/>
            <person name="Lam W.-Y."/>
            <person name="Ip M."/>
            <person name="Chan T.-F."/>
            <person name="Hawkey P.M."/>
            <person name="Tsui S.K.-W."/>
        </authorList>
    </citation>
    <scope>NUCLEOTIDE SEQUENCE [LARGE SCALE GENOMIC DNA]</scope>
    <source>
        <strain evidence="9 10">300064</strain>
    </source>
</reference>
<evidence type="ECO:0000313" key="9">
    <source>
        <dbReference type="EMBL" id="PPV14939.1"/>
    </source>
</evidence>
<proteinExistence type="inferred from homology"/>
<dbReference type="InterPro" id="IPR003810">
    <property type="entry name" value="Mntp/YtaF"/>
</dbReference>
<dbReference type="AlphaFoldDB" id="A0A2S7FB08"/>